<evidence type="ECO:0000313" key="9">
    <source>
        <dbReference type="EMBL" id="KAH7439092.1"/>
    </source>
</evidence>
<keyword evidence="10" id="KW-1185">Reference proteome</keyword>
<feature type="transmembrane region" description="Helical" evidence="6">
    <location>
        <begin position="167"/>
        <end position="187"/>
    </location>
</feature>
<feature type="compositionally biased region" description="Basic and acidic residues" evidence="5">
    <location>
        <begin position="334"/>
        <end position="346"/>
    </location>
</feature>
<gene>
    <name evidence="9" type="ORF">KP509_04G044900</name>
</gene>
<feature type="transmembrane region" description="Helical" evidence="6">
    <location>
        <begin position="234"/>
        <end position="253"/>
    </location>
</feature>
<dbReference type="InterPro" id="IPR010658">
    <property type="entry name" value="Nodulin-like"/>
</dbReference>
<dbReference type="PANTHER" id="PTHR21576:SF73">
    <property type="entry name" value="F1C9.29 PROTEIN-RELATED"/>
    <property type="match status" value="1"/>
</dbReference>
<keyword evidence="4 6" id="KW-0472">Membrane</keyword>
<organism evidence="9 10">
    <name type="scientific">Ceratopteris richardii</name>
    <name type="common">Triangle waterfern</name>
    <dbReference type="NCBI Taxonomy" id="49495"/>
    <lineage>
        <taxon>Eukaryota</taxon>
        <taxon>Viridiplantae</taxon>
        <taxon>Streptophyta</taxon>
        <taxon>Embryophyta</taxon>
        <taxon>Tracheophyta</taxon>
        <taxon>Polypodiopsida</taxon>
        <taxon>Polypodiidae</taxon>
        <taxon>Polypodiales</taxon>
        <taxon>Pteridineae</taxon>
        <taxon>Pteridaceae</taxon>
        <taxon>Parkerioideae</taxon>
        <taxon>Ceratopteris</taxon>
    </lineage>
</organism>
<evidence type="ECO:0000259" key="7">
    <source>
        <dbReference type="Pfam" id="PF06813"/>
    </source>
</evidence>
<dbReference type="InterPro" id="IPR036259">
    <property type="entry name" value="MFS_trans_sf"/>
</dbReference>
<keyword evidence="3 6" id="KW-1133">Transmembrane helix</keyword>
<feature type="region of interest" description="Disordered" evidence="5">
    <location>
        <begin position="334"/>
        <end position="355"/>
    </location>
</feature>
<dbReference type="InterPro" id="IPR056555">
    <property type="entry name" value="NFD4_C"/>
</dbReference>
<dbReference type="Proteomes" id="UP000825935">
    <property type="component" value="Chromosome 4"/>
</dbReference>
<dbReference type="AlphaFoldDB" id="A0A8T2UUZ1"/>
<feature type="transmembrane region" description="Helical" evidence="6">
    <location>
        <begin position="473"/>
        <end position="495"/>
    </location>
</feature>
<comment type="subcellular location">
    <subcellularLocation>
        <location evidence="1">Membrane</location>
        <topology evidence="1">Multi-pass membrane protein</topology>
    </subcellularLocation>
</comment>
<evidence type="ECO:0000256" key="6">
    <source>
        <dbReference type="SAM" id="Phobius"/>
    </source>
</evidence>
<feature type="transmembrane region" description="Helical" evidence="6">
    <location>
        <begin position="634"/>
        <end position="654"/>
    </location>
</feature>
<dbReference type="SUPFAM" id="SSF103473">
    <property type="entry name" value="MFS general substrate transporter"/>
    <property type="match status" value="2"/>
</dbReference>
<comment type="caution">
    <text evidence="9">The sequence shown here is derived from an EMBL/GenBank/DDBJ whole genome shotgun (WGS) entry which is preliminary data.</text>
</comment>
<feature type="transmembrane region" description="Helical" evidence="6">
    <location>
        <begin position="193"/>
        <end position="214"/>
    </location>
</feature>
<feature type="transmembrane region" description="Helical" evidence="6">
    <location>
        <begin position="507"/>
        <end position="526"/>
    </location>
</feature>
<dbReference type="GO" id="GO:0016020">
    <property type="term" value="C:membrane"/>
    <property type="evidence" value="ECO:0007669"/>
    <property type="project" value="UniProtKB-SubCell"/>
</dbReference>
<protein>
    <recommendedName>
        <fullName evidence="11">Nodulin-like domain-containing protein</fullName>
    </recommendedName>
</protein>
<feature type="domain" description="Nodulin-like" evidence="7">
    <location>
        <begin position="34"/>
        <end position="282"/>
    </location>
</feature>
<evidence type="ECO:0000256" key="5">
    <source>
        <dbReference type="SAM" id="MobiDB-lite"/>
    </source>
</evidence>
<feature type="transmembrane region" description="Helical" evidence="6">
    <location>
        <begin position="126"/>
        <end position="146"/>
    </location>
</feature>
<evidence type="ECO:0000256" key="1">
    <source>
        <dbReference type="ARBA" id="ARBA00004141"/>
    </source>
</evidence>
<evidence type="ECO:0000313" key="10">
    <source>
        <dbReference type="Proteomes" id="UP000825935"/>
    </source>
</evidence>
<evidence type="ECO:0008006" key="11">
    <source>
        <dbReference type="Google" id="ProtNLM"/>
    </source>
</evidence>
<dbReference type="PANTHER" id="PTHR21576">
    <property type="entry name" value="UNCHARACTERIZED NODULIN-LIKE PROTEIN"/>
    <property type="match status" value="1"/>
</dbReference>
<dbReference type="Pfam" id="PF06813">
    <property type="entry name" value="Nodulin-like"/>
    <property type="match status" value="1"/>
</dbReference>
<dbReference type="OrthoDB" id="410267at2759"/>
<feature type="transmembrane region" description="Helical" evidence="6">
    <location>
        <begin position="566"/>
        <end position="590"/>
    </location>
</feature>
<feature type="transmembrane region" description="Helical" evidence="6">
    <location>
        <begin position="532"/>
        <end position="554"/>
    </location>
</feature>
<feature type="transmembrane region" description="Helical" evidence="6">
    <location>
        <begin position="440"/>
        <end position="458"/>
    </location>
</feature>
<evidence type="ECO:0000256" key="2">
    <source>
        <dbReference type="ARBA" id="ARBA00022692"/>
    </source>
</evidence>
<dbReference type="Pfam" id="PF23262">
    <property type="entry name" value="NFD4_C"/>
    <property type="match status" value="1"/>
</dbReference>
<evidence type="ECO:0000259" key="8">
    <source>
        <dbReference type="Pfam" id="PF23262"/>
    </source>
</evidence>
<evidence type="ECO:0000256" key="3">
    <source>
        <dbReference type="ARBA" id="ARBA00022989"/>
    </source>
</evidence>
<feature type="transmembrane region" description="Helical" evidence="6">
    <location>
        <begin position="71"/>
        <end position="89"/>
    </location>
</feature>
<sequence>MASILSSPSSSTRSLSARQMPVMASVCKAVWHNRWLVLVASLWLQACAGVGYAFGSFSPLVKQELGYSQQQITILGIAKDLGASIGLMAGSLSGIIPVWCLVAVGALHNLIGYGWLWLIVTDRASVLPIWAVCILIFVGTNGETYFNTATLVTNVRNFPKSRGHVVGILKGFCGLCSAIFTQIYVTFFSPDEGAYLAIVAIGPAIVAFMVMLVIRPIRAKQRTEQTQSESWGFAFIYGDCGILAVYLMGVLILQDIMAVNYDLKLMIALILLVLVAVPLLTPLVAWVAREKMVTSRNDEIIQHITNVPVTMDKQYDRRLTEPLLRASEKSDIKDAHLNQEVHDPEKTGIGFTSSDLGNPQFGPESRAGSFSGSVGMSELEDEKPADIDLLSEREREGIIVQIRRRILHAAADGAVRVKRKRGPHRGEDFTLWQAILKADFWLLFFVLLCGAGTGMAAIDNMGQISESQGYPNSNVFVSMTSIFNFAGRLLGGYFSEMLARNYGLPRSWALGVAEGCMAAGDFLIAMGWPNTLYAGTLLVGMGYGAHWGIIPPIISELFGMKNFGMLYNFYTMATPAGVLFFSGFLAGYLYDVEAAKQHIGAFTTAGLQNSTHIFSYYHLRTSTNCTGAICFRSAFLVMMGVCIFGMILTTILSIRTQKVYKNLYYKMLFT</sequence>
<accession>A0A8T2UUZ1</accession>
<feature type="domain" description="NFD4 C-terminal" evidence="8">
    <location>
        <begin position="437"/>
        <end position="596"/>
    </location>
</feature>
<dbReference type="EMBL" id="CM035409">
    <property type="protein sequence ID" value="KAH7439092.1"/>
    <property type="molecule type" value="Genomic_DNA"/>
</dbReference>
<proteinExistence type="predicted"/>
<keyword evidence="2 6" id="KW-0812">Transmembrane</keyword>
<feature type="transmembrane region" description="Helical" evidence="6">
    <location>
        <begin position="265"/>
        <end position="288"/>
    </location>
</feature>
<name>A0A8T2UUZ1_CERRI</name>
<dbReference type="Gene3D" id="1.20.1250.20">
    <property type="entry name" value="MFS general substrate transporter like domains"/>
    <property type="match status" value="1"/>
</dbReference>
<evidence type="ECO:0000256" key="4">
    <source>
        <dbReference type="ARBA" id="ARBA00023136"/>
    </source>
</evidence>
<reference evidence="9" key="1">
    <citation type="submission" date="2021-08" db="EMBL/GenBank/DDBJ databases">
        <title>WGS assembly of Ceratopteris richardii.</title>
        <authorList>
            <person name="Marchant D.B."/>
            <person name="Chen G."/>
            <person name="Jenkins J."/>
            <person name="Shu S."/>
            <person name="Leebens-Mack J."/>
            <person name="Grimwood J."/>
            <person name="Schmutz J."/>
            <person name="Soltis P."/>
            <person name="Soltis D."/>
            <person name="Chen Z.-H."/>
        </authorList>
    </citation>
    <scope>NUCLEOTIDE SEQUENCE</scope>
    <source>
        <strain evidence="9">Whitten #5841</strain>
        <tissue evidence="9">Leaf</tissue>
    </source>
</reference>
<feature type="transmembrane region" description="Helical" evidence="6">
    <location>
        <begin position="96"/>
        <end position="120"/>
    </location>
</feature>